<dbReference type="Gene3D" id="2.10.90.10">
    <property type="entry name" value="Cystine-knot cytokines"/>
    <property type="match status" value="1"/>
</dbReference>
<feature type="domain" description="Platelet-derived growth factor (PDGF) family profile" evidence="11">
    <location>
        <begin position="76"/>
        <end position="151"/>
    </location>
</feature>
<evidence type="ECO:0000256" key="2">
    <source>
        <dbReference type="ARBA" id="ARBA00018117"/>
    </source>
</evidence>
<proteinExistence type="inferred from homology"/>
<dbReference type="GO" id="GO:0005161">
    <property type="term" value="F:platelet-derived growth factor receptor binding"/>
    <property type="evidence" value="ECO:0007669"/>
    <property type="project" value="TreeGrafter"/>
</dbReference>
<evidence type="ECO:0000256" key="3">
    <source>
        <dbReference type="ARBA" id="ARBA00023030"/>
    </source>
</evidence>
<protein>
    <recommendedName>
        <fullName evidence="2">Platelet-derived growth factor subunit B</fullName>
    </recommendedName>
    <alternativeName>
        <fullName evidence="5">PDGF-2</fullName>
    </alternativeName>
    <alternativeName>
        <fullName evidence="6">Platelet-derived growth factor B chain</fullName>
    </alternativeName>
    <alternativeName>
        <fullName evidence="7">Platelet-derived growth factor beta polypeptide</fullName>
    </alternativeName>
</protein>
<reference evidence="12" key="3">
    <citation type="submission" date="2025-09" db="UniProtKB">
        <authorList>
            <consortium name="Ensembl"/>
        </authorList>
    </citation>
    <scope>IDENTIFICATION</scope>
    <source>
        <strain evidence="12">Guanapo</strain>
    </source>
</reference>
<evidence type="ECO:0000256" key="1">
    <source>
        <dbReference type="ARBA" id="ARBA00006686"/>
    </source>
</evidence>
<evidence type="ECO:0000256" key="7">
    <source>
        <dbReference type="ARBA" id="ARBA00032702"/>
    </source>
</evidence>
<dbReference type="GO" id="GO:0008083">
    <property type="term" value="F:growth factor activity"/>
    <property type="evidence" value="ECO:0007669"/>
    <property type="project" value="UniProtKB-KW"/>
</dbReference>
<keyword evidence="3 10" id="KW-0339">Growth factor</keyword>
<comment type="similarity">
    <text evidence="1 10">Belongs to the PDGF/VEGF growth factor family.</text>
</comment>
<keyword evidence="4" id="KW-0497">Mitogen</keyword>
<dbReference type="STRING" id="8081.ENSPREP00000030274"/>
<comment type="subunit">
    <text evidence="9">Antiparallel homodimer; disulfide-linked. Antiparallel heterodimer with PDGFA; disulfide-linked. The PDGFB homodimer interacts with PDGFRA and PDGFRB homodimers, and with heterodimers formed by PDGFRA and PDGFRB. The heterodimer composed of PDGFA and PDGFB interacts with PDGFRB homodimers, and with heterodimers formed by PDGFRA and PDGFRB. Interacts with XLKD1. Interacts with LRP1. Interacts with SORL1 (via the N-terminal ectodomain). Interacts with CD82; this interaction inhibits PDGFB-mediated signaling pathway.</text>
</comment>
<dbReference type="Ensembl" id="ENSPRET00000030618.1">
    <property type="protein sequence ID" value="ENSPREP00000030274.1"/>
    <property type="gene ID" value="ENSPREG00000020503.1"/>
</dbReference>
<dbReference type="Proteomes" id="UP000242638">
    <property type="component" value="Unassembled WGS sequence"/>
</dbReference>
<dbReference type="GO" id="GO:0051781">
    <property type="term" value="P:positive regulation of cell division"/>
    <property type="evidence" value="ECO:0007669"/>
    <property type="project" value="UniProtKB-KW"/>
</dbReference>
<dbReference type="GO" id="GO:0008284">
    <property type="term" value="P:positive regulation of cell population proliferation"/>
    <property type="evidence" value="ECO:0007669"/>
    <property type="project" value="TreeGrafter"/>
</dbReference>
<dbReference type="GO" id="GO:0016020">
    <property type="term" value="C:membrane"/>
    <property type="evidence" value="ECO:0007669"/>
    <property type="project" value="InterPro"/>
</dbReference>
<evidence type="ECO:0000313" key="13">
    <source>
        <dbReference type="Proteomes" id="UP000242638"/>
    </source>
</evidence>
<dbReference type="PROSITE" id="PS50278">
    <property type="entry name" value="PDGF_2"/>
    <property type="match status" value="1"/>
</dbReference>
<keyword evidence="13" id="KW-1185">Reference proteome</keyword>
<organism evidence="12 13">
    <name type="scientific">Poecilia reticulata</name>
    <name type="common">Guppy</name>
    <name type="synonym">Acanthophacelus reticulatus</name>
    <dbReference type="NCBI Taxonomy" id="8081"/>
    <lineage>
        <taxon>Eukaryota</taxon>
        <taxon>Metazoa</taxon>
        <taxon>Chordata</taxon>
        <taxon>Craniata</taxon>
        <taxon>Vertebrata</taxon>
        <taxon>Euteleostomi</taxon>
        <taxon>Actinopterygii</taxon>
        <taxon>Neopterygii</taxon>
        <taxon>Teleostei</taxon>
        <taxon>Neoteleostei</taxon>
        <taxon>Acanthomorphata</taxon>
        <taxon>Ovalentaria</taxon>
        <taxon>Atherinomorphae</taxon>
        <taxon>Cyprinodontiformes</taxon>
        <taxon>Poeciliidae</taxon>
        <taxon>Poeciliinae</taxon>
        <taxon>Poecilia</taxon>
    </lineage>
</organism>
<evidence type="ECO:0000259" key="11">
    <source>
        <dbReference type="PROSITE" id="PS50278"/>
    </source>
</evidence>
<dbReference type="PANTHER" id="PTHR11633:SF2">
    <property type="entry name" value="PLATELET-DERIVED GROWTH FACTOR SUBUNIT B"/>
    <property type="match status" value="1"/>
</dbReference>
<dbReference type="InterPro" id="IPR029034">
    <property type="entry name" value="Cystine-knot_cytokine"/>
</dbReference>
<accession>A0A3P9Q8E6</accession>
<evidence type="ECO:0000313" key="12">
    <source>
        <dbReference type="Ensembl" id="ENSPREP00000030274.1"/>
    </source>
</evidence>
<dbReference type="GO" id="GO:0070374">
    <property type="term" value="P:positive regulation of ERK1 and ERK2 cascade"/>
    <property type="evidence" value="ECO:0007669"/>
    <property type="project" value="TreeGrafter"/>
</dbReference>
<evidence type="ECO:0000256" key="6">
    <source>
        <dbReference type="ARBA" id="ARBA00032481"/>
    </source>
</evidence>
<comment type="function">
    <text evidence="8">Growth factor that plays an essential role in the regulation of embryonic development, cell proliferation, cell migration, survival and chemotaxis. Potent mitogen for cells of mesenchymal origin. Required for normal proliferation and recruitment of pericytes and vascular smooth muscle cells in the central nervous system, skin, lung, heart and placenta. Required for normal blood vessel development, and for normal development of kidney glomeruli. Plays an important role in wound healing. Signaling is modulated by the formation of heterodimers with PDGFA.</text>
</comment>
<dbReference type="SUPFAM" id="SSF57501">
    <property type="entry name" value="Cystine-knot cytokines"/>
    <property type="match status" value="1"/>
</dbReference>
<name>A0A3P9Q8E6_POERE</name>
<reference evidence="12" key="2">
    <citation type="submission" date="2025-08" db="UniProtKB">
        <authorList>
            <consortium name="Ensembl"/>
        </authorList>
    </citation>
    <scope>IDENTIFICATION</scope>
    <source>
        <strain evidence="12">Guanapo</strain>
    </source>
</reference>
<dbReference type="GO" id="GO:0005615">
    <property type="term" value="C:extracellular space"/>
    <property type="evidence" value="ECO:0007669"/>
    <property type="project" value="TreeGrafter"/>
</dbReference>
<dbReference type="Pfam" id="PF00341">
    <property type="entry name" value="PDGF"/>
    <property type="match status" value="1"/>
</dbReference>
<dbReference type="SMART" id="SM00141">
    <property type="entry name" value="PDGF"/>
    <property type="match status" value="1"/>
</dbReference>
<reference evidence="13" key="1">
    <citation type="submission" date="2013-11" db="EMBL/GenBank/DDBJ databases">
        <title>The genomic landscape of the Guanapo guppy.</title>
        <authorList>
            <person name="Kuenstner A."/>
            <person name="Dreyer C."/>
        </authorList>
    </citation>
    <scope>NUCLEOTIDE SEQUENCE</scope>
    <source>
        <strain evidence="13">Guanapo</strain>
    </source>
</reference>
<sequence length="220" mass="24648">MNRCYALQVVLFDRRSAASAPLGSDSHTEPLKKPDWHISTTQCFCFSIHVLVCPQQKNSNSRAEKYALSGSSNVLDMVDRNNANFLLWPPCEEVQRCSGCCRVRNTQCVSNATNTRNVEVTKIVFNERPTFAKVVVSVVDHMDCTCQLSPSPALLKKRDTHRLHSHLHRHQILGPAPAQGQVRILLCAFSIIRIKGLTLITRVQNALISFTVISEHLMLA</sequence>
<evidence type="ECO:0000256" key="8">
    <source>
        <dbReference type="ARBA" id="ARBA00046258"/>
    </source>
</evidence>
<evidence type="ECO:0000256" key="9">
    <source>
        <dbReference type="ARBA" id="ARBA00046967"/>
    </source>
</evidence>
<dbReference type="AlphaFoldDB" id="A0A3P9Q8E6"/>
<dbReference type="PANTHER" id="PTHR11633">
    <property type="entry name" value="PLATELET-DERIVED GROWTH FACTOR"/>
    <property type="match status" value="1"/>
</dbReference>
<dbReference type="GO" id="GO:0048008">
    <property type="term" value="P:platelet-derived growth factor receptor signaling pathway"/>
    <property type="evidence" value="ECO:0007669"/>
    <property type="project" value="TreeGrafter"/>
</dbReference>
<dbReference type="GO" id="GO:0051897">
    <property type="term" value="P:positive regulation of phosphatidylinositol 3-kinase/protein kinase B signal transduction"/>
    <property type="evidence" value="ECO:0007669"/>
    <property type="project" value="TreeGrafter"/>
</dbReference>
<dbReference type="GeneTree" id="ENSGT00940000157367"/>
<dbReference type="GO" id="GO:0030335">
    <property type="term" value="P:positive regulation of cell migration"/>
    <property type="evidence" value="ECO:0007669"/>
    <property type="project" value="TreeGrafter"/>
</dbReference>
<dbReference type="InterPro" id="IPR000072">
    <property type="entry name" value="PDGF/VEGF_dom"/>
</dbReference>
<evidence type="ECO:0000256" key="5">
    <source>
        <dbReference type="ARBA" id="ARBA00031888"/>
    </source>
</evidence>
<evidence type="ECO:0000256" key="4">
    <source>
        <dbReference type="ARBA" id="ARBA00023246"/>
    </source>
</evidence>
<evidence type="ECO:0000256" key="10">
    <source>
        <dbReference type="RuleBase" id="RU003818"/>
    </source>
</evidence>